<accession>A0A537JL09</accession>
<gene>
    <name evidence="12 13" type="primary">lpxC</name>
    <name evidence="13" type="ORF">E6H03_03070</name>
</gene>
<evidence type="ECO:0000256" key="7">
    <source>
        <dbReference type="ARBA" id="ARBA00022723"/>
    </source>
</evidence>
<evidence type="ECO:0000256" key="11">
    <source>
        <dbReference type="ARBA" id="ARBA00024535"/>
    </source>
</evidence>
<dbReference type="PANTHER" id="PTHR33694">
    <property type="entry name" value="UDP-3-O-ACYL-N-ACETYLGLUCOSAMINE DEACETYLASE 1, MITOCHONDRIAL-RELATED"/>
    <property type="match status" value="1"/>
</dbReference>
<evidence type="ECO:0000313" key="14">
    <source>
        <dbReference type="Proteomes" id="UP000318093"/>
    </source>
</evidence>
<evidence type="ECO:0000313" key="13">
    <source>
        <dbReference type="EMBL" id="TMI83826.1"/>
    </source>
</evidence>
<dbReference type="AlphaFoldDB" id="A0A537JL09"/>
<dbReference type="SUPFAM" id="SSF54211">
    <property type="entry name" value="Ribosomal protein S5 domain 2-like"/>
    <property type="match status" value="2"/>
</dbReference>
<keyword evidence="7 12" id="KW-0479">Metal-binding</keyword>
<dbReference type="InterPro" id="IPR004463">
    <property type="entry name" value="UDP-acyl_GlcNac_deAcase"/>
</dbReference>
<evidence type="ECO:0000256" key="1">
    <source>
        <dbReference type="ARBA" id="ARBA00001947"/>
    </source>
</evidence>
<comment type="pathway">
    <text evidence="3 12">Glycolipid biosynthesis; lipid IV(A) biosynthesis; lipid IV(A) from (3R)-3-hydroxytetradecanoyl-[acyl-carrier-protein] and UDP-N-acetyl-alpha-D-glucosamine: step 2/6.</text>
</comment>
<dbReference type="InterPro" id="IPR011334">
    <property type="entry name" value="UDP-acyl_GlcNac_deAcase_C"/>
</dbReference>
<dbReference type="Gene3D" id="3.30.230.20">
    <property type="entry name" value="lpxc deacetylase, domain 1"/>
    <property type="match status" value="1"/>
</dbReference>
<feature type="binding site" evidence="12">
    <location>
        <position position="232"/>
    </location>
    <ligand>
        <name>Zn(2+)</name>
        <dbReference type="ChEBI" id="CHEBI:29105"/>
    </ligand>
</feature>
<name>A0A537JL09_9BACT</name>
<evidence type="ECO:0000256" key="10">
    <source>
        <dbReference type="ARBA" id="ARBA00023098"/>
    </source>
</evidence>
<dbReference type="UniPathway" id="UPA00359">
    <property type="reaction ID" value="UER00478"/>
</dbReference>
<evidence type="ECO:0000256" key="6">
    <source>
        <dbReference type="ARBA" id="ARBA00022556"/>
    </source>
</evidence>
<evidence type="ECO:0000256" key="8">
    <source>
        <dbReference type="ARBA" id="ARBA00022801"/>
    </source>
</evidence>
<sequence length="274" mass="29109">MEPARQGTIAAEAHLAGVGLHTGQHRQMTLRPAPPNTGIVFRRTGGGGPIPATLDAVTGTAGRVTLGGEDGVQTVEHLLSAAWALGIDNLDVELDGSEVPGMDGSALPIVRALREAGRRPQEAPRPVLSVRRPVWVGEGGAFAVALPAPRFGAAYLVSFDAPWSEDQAATYDPARDPYEEVIAPARTWGYERDADALRRRGMALGASLENTLVIRDAGFRNPPRFPNEPARHKVLDLLGDLALLGREVRGYVIAIRAGHSLHVALAKALSQQEG</sequence>
<dbReference type="PANTHER" id="PTHR33694:SF1">
    <property type="entry name" value="UDP-3-O-ACYL-N-ACETYLGLUCOSAMINE DEACETYLASE 1, MITOCHONDRIAL-RELATED"/>
    <property type="match status" value="1"/>
</dbReference>
<keyword evidence="5 12" id="KW-0444">Lipid biosynthesis</keyword>
<dbReference type="Gene3D" id="3.30.1700.10">
    <property type="entry name" value="lpxc deacetylase, domain 2"/>
    <property type="match status" value="1"/>
</dbReference>
<dbReference type="HAMAP" id="MF_00388">
    <property type="entry name" value="LpxC"/>
    <property type="match status" value="1"/>
</dbReference>
<dbReference type="NCBIfam" id="TIGR00325">
    <property type="entry name" value="lpxC"/>
    <property type="match status" value="1"/>
</dbReference>
<keyword evidence="8 12" id="KW-0378">Hydrolase</keyword>
<comment type="similarity">
    <text evidence="12">Belongs to the LpxC family.</text>
</comment>
<comment type="function">
    <text evidence="2 12">Catalyzes the hydrolysis of UDP-3-O-myristoyl-N-acetylglucosamine to form UDP-3-O-myristoylglucosamine and acetate, the committed step in lipid A biosynthesis.</text>
</comment>
<dbReference type="EMBL" id="VBAN01000090">
    <property type="protein sequence ID" value="TMI83826.1"/>
    <property type="molecule type" value="Genomic_DNA"/>
</dbReference>
<protein>
    <recommendedName>
        <fullName evidence="4 12">UDP-3-O-acyl-N-acetylglucosamine deacetylase</fullName>
        <shortName evidence="12">UDP-3-O-acyl-GlcNAc deacetylase</shortName>
        <ecNumber evidence="4 12">3.5.1.108</ecNumber>
    </recommendedName>
    <alternativeName>
        <fullName evidence="12">UDP-3-O-[R-3-hydroxymyristoyl]-N-acetylglucosamine deacetylase</fullName>
    </alternativeName>
</protein>
<reference evidence="13 14" key="1">
    <citation type="journal article" date="2019" name="Nat. Microbiol.">
        <title>Mediterranean grassland soil C-N compound turnover is dependent on rainfall and depth, and is mediated by genomically divergent microorganisms.</title>
        <authorList>
            <person name="Diamond S."/>
            <person name="Andeer P.F."/>
            <person name="Li Z."/>
            <person name="Crits-Christoph A."/>
            <person name="Burstein D."/>
            <person name="Anantharaman K."/>
            <person name="Lane K.R."/>
            <person name="Thomas B.C."/>
            <person name="Pan C."/>
            <person name="Northen T.R."/>
            <person name="Banfield J.F."/>
        </authorList>
    </citation>
    <scope>NUCLEOTIDE SEQUENCE [LARGE SCALE GENOMIC DNA]</scope>
    <source>
        <strain evidence="13">NP_6</strain>
    </source>
</reference>
<evidence type="ECO:0000256" key="3">
    <source>
        <dbReference type="ARBA" id="ARBA00005002"/>
    </source>
</evidence>
<evidence type="ECO:0000256" key="4">
    <source>
        <dbReference type="ARBA" id="ARBA00012745"/>
    </source>
</evidence>
<dbReference type="Proteomes" id="UP000318093">
    <property type="component" value="Unassembled WGS sequence"/>
</dbReference>
<evidence type="ECO:0000256" key="5">
    <source>
        <dbReference type="ARBA" id="ARBA00022516"/>
    </source>
</evidence>
<proteinExistence type="inferred from homology"/>
<evidence type="ECO:0000256" key="9">
    <source>
        <dbReference type="ARBA" id="ARBA00022833"/>
    </source>
</evidence>
<comment type="cofactor">
    <cofactor evidence="1 12">
        <name>Zn(2+)</name>
        <dbReference type="ChEBI" id="CHEBI:29105"/>
    </cofactor>
</comment>
<organism evidence="13 14">
    <name type="scientific">Candidatus Segetimicrobium genomatis</name>
    <dbReference type="NCBI Taxonomy" id="2569760"/>
    <lineage>
        <taxon>Bacteria</taxon>
        <taxon>Bacillati</taxon>
        <taxon>Candidatus Sysuimicrobiota</taxon>
        <taxon>Candidatus Sysuimicrobiia</taxon>
        <taxon>Candidatus Sysuimicrobiales</taxon>
        <taxon>Candidatus Segetimicrobiaceae</taxon>
        <taxon>Candidatus Segetimicrobium</taxon>
    </lineage>
</organism>
<dbReference type="InterPro" id="IPR015870">
    <property type="entry name" value="UDP-acyl_N-AcGlcN_deAcase_N"/>
</dbReference>
<dbReference type="GO" id="GO:0103117">
    <property type="term" value="F:UDP-3-O-acyl-N-acetylglucosamine deacetylase activity"/>
    <property type="evidence" value="ECO:0007669"/>
    <property type="project" value="UniProtKB-UniRule"/>
</dbReference>
<evidence type="ECO:0000256" key="2">
    <source>
        <dbReference type="ARBA" id="ARBA00002923"/>
    </source>
</evidence>
<dbReference type="Pfam" id="PF03331">
    <property type="entry name" value="LpxC"/>
    <property type="match status" value="1"/>
</dbReference>
<feature type="active site" description="Proton donor" evidence="12">
    <location>
        <position position="259"/>
    </location>
</feature>
<dbReference type="GO" id="GO:0009245">
    <property type="term" value="P:lipid A biosynthetic process"/>
    <property type="evidence" value="ECO:0007669"/>
    <property type="project" value="UniProtKB-UniRule"/>
</dbReference>
<dbReference type="EC" id="3.5.1.108" evidence="4 12"/>
<keyword evidence="10 12" id="KW-0443">Lipid metabolism</keyword>
<comment type="catalytic activity">
    <reaction evidence="11 12">
        <text>a UDP-3-O-[(3R)-3-hydroxyacyl]-N-acetyl-alpha-D-glucosamine + H2O = a UDP-3-O-[(3R)-3-hydroxyacyl]-alpha-D-glucosamine + acetate</text>
        <dbReference type="Rhea" id="RHEA:67816"/>
        <dbReference type="ChEBI" id="CHEBI:15377"/>
        <dbReference type="ChEBI" id="CHEBI:30089"/>
        <dbReference type="ChEBI" id="CHEBI:137740"/>
        <dbReference type="ChEBI" id="CHEBI:173225"/>
        <dbReference type="EC" id="3.5.1.108"/>
    </reaction>
</comment>
<keyword evidence="6 12" id="KW-0441">Lipid A biosynthesis</keyword>
<keyword evidence="9 12" id="KW-0862">Zinc</keyword>
<evidence type="ECO:0000256" key="12">
    <source>
        <dbReference type="HAMAP-Rule" id="MF_00388"/>
    </source>
</evidence>
<dbReference type="InterPro" id="IPR020568">
    <property type="entry name" value="Ribosomal_Su5_D2-typ_SF"/>
</dbReference>
<dbReference type="GO" id="GO:0046872">
    <property type="term" value="F:metal ion binding"/>
    <property type="evidence" value="ECO:0007669"/>
    <property type="project" value="UniProtKB-KW"/>
</dbReference>
<feature type="binding site" evidence="12">
    <location>
        <position position="77"/>
    </location>
    <ligand>
        <name>Zn(2+)</name>
        <dbReference type="ChEBI" id="CHEBI:29105"/>
    </ligand>
</feature>
<comment type="caution">
    <text evidence="13">The sequence shown here is derived from an EMBL/GenBank/DDBJ whole genome shotgun (WGS) entry which is preliminary data.</text>
</comment>
<feature type="binding site" evidence="12">
    <location>
        <position position="236"/>
    </location>
    <ligand>
        <name>Zn(2+)</name>
        <dbReference type="ChEBI" id="CHEBI:29105"/>
    </ligand>
</feature>
<dbReference type="GO" id="GO:0016020">
    <property type="term" value="C:membrane"/>
    <property type="evidence" value="ECO:0007669"/>
    <property type="project" value="GOC"/>
</dbReference>